<evidence type="ECO:0000313" key="1">
    <source>
        <dbReference type="EMBL" id="CUS39233.1"/>
    </source>
</evidence>
<proteinExistence type="predicted"/>
<evidence type="ECO:0000313" key="2">
    <source>
        <dbReference type="Proteomes" id="UP000198736"/>
    </source>
</evidence>
<dbReference type="Proteomes" id="UP000198736">
    <property type="component" value="Unassembled WGS sequence"/>
</dbReference>
<protein>
    <submittedName>
        <fullName evidence="1">Uncharacterized protein</fullName>
    </submittedName>
</protein>
<name>A0A0S4LNS5_9BACT</name>
<reference evidence="2" key="1">
    <citation type="submission" date="2015-10" db="EMBL/GenBank/DDBJ databases">
        <authorList>
            <person name="Luecker S."/>
            <person name="Luecker S."/>
        </authorList>
    </citation>
    <scope>NUCLEOTIDE SEQUENCE [LARGE SCALE GENOMIC DNA]</scope>
</reference>
<dbReference type="AlphaFoldDB" id="A0A0S4LNS5"/>
<sequence>MIADACVQELHLPIVQCSVGVSMPVSIAFAIQKCLPLGTCTLLVALALGVSGCGGPWRDTYFKKGVGRLSQEEIRERLGPPHTAKTPALGGDSHWTYRFALSEQDLTAWNSSFVADASNSVTGLMGKGTEISKPTLYCYRYTLTFSEDKTLKNWKREECVPGTRETLTAK</sequence>
<dbReference type="STRING" id="1742973.COMA2_70036"/>
<dbReference type="EMBL" id="CZPZ01000034">
    <property type="protein sequence ID" value="CUS39233.1"/>
    <property type="molecule type" value="Genomic_DNA"/>
</dbReference>
<organism evidence="1 2">
    <name type="scientific">Candidatus Nitrospira nitrificans</name>
    <dbReference type="NCBI Taxonomy" id="1742973"/>
    <lineage>
        <taxon>Bacteria</taxon>
        <taxon>Pseudomonadati</taxon>
        <taxon>Nitrospirota</taxon>
        <taxon>Nitrospiria</taxon>
        <taxon>Nitrospirales</taxon>
        <taxon>Nitrospiraceae</taxon>
        <taxon>Nitrospira</taxon>
    </lineage>
</organism>
<gene>
    <name evidence="1" type="ORF">COMA2_70036</name>
</gene>
<accession>A0A0S4LNS5</accession>
<keyword evidence="2" id="KW-1185">Reference proteome</keyword>